<dbReference type="Pfam" id="PF20626">
    <property type="entry name" value="EGF_Sp38_C"/>
    <property type="match status" value="1"/>
</dbReference>
<accession>A0A7L3IUE7</accession>
<evidence type="ECO:0000313" key="2">
    <source>
        <dbReference type="EMBL" id="NXU20955.1"/>
    </source>
</evidence>
<dbReference type="EMBL" id="VZTX01034615">
    <property type="protein sequence ID" value="NXU20955.1"/>
    <property type="molecule type" value="Genomic_DNA"/>
</dbReference>
<dbReference type="AlphaFoldDB" id="A0A7L3IUE7"/>
<keyword evidence="3" id="KW-1185">Reference proteome</keyword>
<proteinExistence type="predicted"/>
<organism evidence="2 3">
    <name type="scientific">Pardalotus punctatus</name>
    <name type="common">spotted pardalote</name>
    <dbReference type="NCBI Taxonomy" id="254575"/>
    <lineage>
        <taxon>Eukaryota</taxon>
        <taxon>Metazoa</taxon>
        <taxon>Chordata</taxon>
        <taxon>Craniata</taxon>
        <taxon>Vertebrata</taxon>
        <taxon>Euteleostomi</taxon>
        <taxon>Archelosauria</taxon>
        <taxon>Archosauria</taxon>
        <taxon>Dinosauria</taxon>
        <taxon>Saurischia</taxon>
        <taxon>Theropoda</taxon>
        <taxon>Coelurosauria</taxon>
        <taxon>Aves</taxon>
        <taxon>Neognathae</taxon>
        <taxon>Neoaves</taxon>
        <taxon>Telluraves</taxon>
        <taxon>Australaves</taxon>
        <taxon>Passeriformes</taxon>
        <taxon>Meliphagoidea</taxon>
        <taxon>Pardalotidae</taxon>
        <taxon>Pardalotus</taxon>
    </lineage>
</organism>
<dbReference type="GO" id="GO:0005576">
    <property type="term" value="C:extracellular region"/>
    <property type="evidence" value="ECO:0007669"/>
    <property type="project" value="InterPro"/>
</dbReference>
<dbReference type="PANTHER" id="PTHR15443">
    <property type="entry name" value="ZONA PELLUCIDA BINDING PROTEIN SP38"/>
    <property type="match status" value="1"/>
</dbReference>
<feature type="non-terminal residue" evidence="2">
    <location>
        <position position="1"/>
    </location>
</feature>
<feature type="non-terminal residue" evidence="2">
    <location>
        <position position="193"/>
    </location>
</feature>
<dbReference type="InterPro" id="IPR048805">
    <property type="entry name" value="ZPBP1/2_C"/>
</dbReference>
<protein>
    <submittedName>
        <fullName evidence="2">ZPBP2 protein</fullName>
    </submittedName>
</protein>
<dbReference type="Proteomes" id="UP000570592">
    <property type="component" value="Unassembled WGS sequence"/>
</dbReference>
<evidence type="ECO:0000259" key="1">
    <source>
        <dbReference type="Pfam" id="PF20626"/>
    </source>
</evidence>
<comment type="caution">
    <text evidence="2">The sequence shown here is derived from an EMBL/GenBank/DDBJ whole genome shotgun (WGS) entry which is preliminary data.</text>
</comment>
<dbReference type="PANTHER" id="PTHR15443:SF4">
    <property type="entry name" value="ZONA PELLUCIDA-BINDING PROTEIN 2"/>
    <property type="match status" value="1"/>
</dbReference>
<reference evidence="2 3" key="1">
    <citation type="submission" date="2019-09" db="EMBL/GenBank/DDBJ databases">
        <title>Bird 10,000 Genomes (B10K) Project - Family phase.</title>
        <authorList>
            <person name="Zhang G."/>
        </authorList>
    </citation>
    <scope>NUCLEOTIDE SEQUENCE [LARGE SCALE GENOMIC DNA]</scope>
    <source>
        <strain evidence="2">B10K-DU-029-51</strain>
    </source>
</reference>
<name>A0A7L3IUE7_9PASS</name>
<dbReference type="GO" id="GO:0001669">
    <property type="term" value="C:acrosomal vesicle"/>
    <property type="evidence" value="ECO:0007669"/>
    <property type="project" value="TreeGrafter"/>
</dbReference>
<dbReference type="GO" id="GO:0002199">
    <property type="term" value="C:zona pellucida receptor complex"/>
    <property type="evidence" value="ECO:0007669"/>
    <property type="project" value="TreeGrafter"/>
</dbReference>
<evidence type="ECO:0000313" key="3">
    <source>
        <dbReference type="Proteomes" id="UP000570592"/>
    </source>
</evidence>
<sequence>AYREVDRAFQMYVCFSTMSCKVKTNGLFFKKLIKILNSTIFHLTCHIPKSSYKCHSIRTPKNGLQHELFFNFQVNPFAPGWEEVCHKVPYDCEDVTNQKAQQAAERIGKFFHQLRHVLKYELHAVPTIQYVDKNFSMTSINSCRPGFGKNYHTHQNCASCCMVCGPGTYSPNNEVSCQTCARAQARMYGAKSC</sequence>
<feature type="domain" description="Zona-pellucida-binding protein 1/2 C-terminal" evidence="1">
    <location>
        <begin position="143"/>
        <end position="193"/>
    </location>
</feature>
<dbReference type="InterPro" id="IPR010857">
    <property type="entry name" value="Sp38-bd"/>
</dbReference>
<gene>
    <name evidence="2" type="primary">Zpbp2</name>
    <name evidence="2" type="ORF">PARPUN_R09809</name>
</gene>
<dbReference type="GO" id="GO:0007339">
    <property type="term" value="P:binding of sperm to zona pellucida"/>
    <property type="evidence" value="ECO:0007669"/>
    <property type="project" value="InterPro"/>
</dbReference>
<dbReference type="GO" id="GO:0001675">
    <property type="term" value="P:acrosome assembly"/>
    <property type="evidence" value="ECO:0007669"/>
    <property type="project" value="TreeGrafter"/>
</dbReference>